<accession>A0A6G0R9W0</accession>
<evidence type="ECO:0000256" key="1">
    <source>
        <dbReference type="SAM" id="MobiDB-lite"/>
    </source>
</evidence>
<evidence type="ECO:0000313" key="2">
    <source>
        <dbReference type="EMBL" id="KAE9324664.1"/>
    </source>
</evidence>
<feature type="region of interest" description="Disordered" evidence="1">
    <location>
        <begin position="1"/>
        <end position="28"/>
    </location>
</feature>
<reference evidence="2 3" key="1">
    <citation type="submission" date="2018-09" db="EMBL/GenBank/DDBJ databases">
        <title>Genomic investigation of the strawberry pathogen Phytophthora fragariae indicates pathogenicity is determined by transcriptional variation in three key races.</title>
        <authorList>
            <person name="Adams T.M."/>
            <person name="Armitage A.D."/>
            <person name="Sobczyk M.K."/>
            <person name="Bates H.J."/>
            <person name="Dunwell J.M."/>
            <person name="Nellist C.F."/>
            <person name="Harrison R.J."/>
        </authorList>
    </citation>
    <scope>NUCLEOTIDE SEQUENCE [LARGE SCALE GENOMIC DNA]</scope>
    <source>
        <strain evidence="2 3">NOV-77</strain>
    </source>
</reference>
<dbReference type="EMBL" id="QXFY01001207">
    <property type="protein sequence ID" value="KAE9324664.1"/>
    <property type="molecule type" value="Genomic_DNA"/>
</dbReference>
<protein>
    <submittedName>
        <fullName evidence="2">Uncharacterized protein</fullName>
    </submittedName>
</protein>
<evidence type="ECO:0000313" key="3">
    <source>
        <dbReference type="Proteomes" id="UP000486351"/>
    </source>
</evidence>
<organism evidence="2 3">
    <name type="scientific">Phytophthora fragariae</name>
    <dbReference type="NCBI Taxonomy" id="53985"/>
    <lineage>
        <taxon>Eukaryota</taxon>
        <taxon>Sar</taxon>
        <taxon>Stramenopiles</taxon>
        <taxon>Oomycota</taxon>
        <taxon>Peronosporomycetes</taxon>
        <taxon>Peronosporales</taxon>
        <taxon>Peronosporaceae</taxon>
        <taxon>Phytophthora</taxon>
    </lineage>
</organism>
<feature type="compositionally biased region" description="Acidic residues" evidence="1">
    <location>
        <begin position="1"/>
        <end position="11"/>
    </location>
</feature>
<comment type="caution">
    <text evidence="2">The sequence shown here is derived from an EMBL/GenBank/DDBJ whole genome shotgun (WGS) entry which is preliminary data.</text>
</comment>
<dbReference type="AlphaFoldDB" id="A0A6G0R9W0"/>
<dbReference type="Proteomes" id="UP000486351">
    <property type="component" value="Unassembled WGS sequence"/>
</dbReference>
<name>A0A6G0R9W0_9STRA</name>
<gene>
    <name evidence="2" type="ORF">PF008_g17051</name>
</gene>
<sequence length="67" mass="7351">MRDAEQEDAVEEGPVSRTSGEPEKQEVVDLEDGKCVEAVLAPDIILIVLMRDVEQEDAVKEGPVSRT</sequence>
<proteinExistence type="predicted"/>